<reference evidence="2 3" key="1">
    <citation type="submission" date="2023-02" db="EMBL/GenBank/DDBJ databases">
        <authorList>
            <person name="Mo P."/>
        </authorList>
    </citation>
    <scope>NUCLEOTIDE SEQUENCE [LARGE SCALE GENOMIC DNA]</scope>
    <source>
        <strain evidence="2 3">HUAS 3</strain>
    </source>
</reference>
<dbReference type="InterPro" id="IPR007685">
    <property type="entry name" value="RelA_SpoT"/>
</dbReference>
<gene>
    <name evidence="2" type="ORF">PVK37_00010</name>
</gene>
<keyword evidence="3" id="KW-1185">Reference proteome</keyword>
<dbReference type="InterPro" id="IPR043519">
    <property type="entry name" value="NT_sf"/>
</dbReference>
<dbReference type="EMBL" id="CP118615">
    <property type="protein sequence ID" value="WDZ84904.1"/>
    <property type="molecule type" value="Genomic_DNA"/>
</dbReference>
<dbReference type="SUPFAM" id="SSF81301">
    <property type="entry name" value="Nucleotidyltransferase"/>
    <property type="match status" value="1"/>
</dbReference>
<dbReference type="CDD" id="cd05399">
    <property type="entry name" value="NT_Rel-Spo_like"/>
    <property type="match status" value="1"/>
</dbReference>
<dbReference type="RefSeq" id="WP_275031593.1">
    <property type="nucleotide sequence ID" value="NZ_CP118615.1"/>
</dbReference>
<dbReference type="Gene3D" id="3.30.460.10">
    <property type="entry name" value="Beta Polymerase, domain 2"/>
    <property type="match status" value="1"/>
</dbReference>
<organism evidence="2 3">
    <name type="scientific">Micromonospora cathayae</name>
    <dbReference type="NCBI Taxonomy" id="3028804"/>
    <lineage>
        <taxon>Bacteria</taxon>
        <taxon>Bacillati</taxon>
        <taxon>Actinomycetota</taxon>
        <taxon>Actinomycetes</taxon>
        <taxon>Micromonosporales</taxon>
        <taxon>Micromonosporaceae</taxon>
        <taxon>Micromonospora</taxon>
    </lineage>
</organism>
<feature type="domain" description="RelA/SpoT" evidence="1">
    <location>
        <begin position="48"/>
        <end position="183"/>
    </location>
</feature>
<protein>
    <submittedName>
        <fullName evidence="2">RelA/SpoT domain-containing protein</fullName>
    </submittedName>
</protein>
<dbReference type="SMART" id="SM00954">
    <property type="entry name" value="RelA_SpoT"/>
    <property type="match status" value="1"/>
</dbReference>
<name>A0ABY7ZPH7_9ACTN</name>
<sequence>MSLHVDLVDEFIARYTKEYDFYEQAGRIAARELESTLQAAGIRSIVTYRAKSIDRLRDKCRQREQKKGKYQDVEKIFDDIVDLVGIRVALYFPAEQNQVDGIIRRLFTILGIKNFPESSALRNGKRFSGYSATHYRVQLREQDLNETDKRYAIARIEVQVASVLMHAWSEVEHDLVYKPLAGDLSEDELAILDQLNGLVLAGEIALERLQKAGEARVTNSGRKFANHYDLAVHLLGRVPEGLNRPVNDAGLGRVDLLFDLIALLNVDTPEQLSPYLGALHNDLETRPLAEQIIDAILAEKPDRYGAYQTIRQNRRAAFSDAKADSNGTATQIGSFLMHWIELEHLMRDIGPQLGLHRNLLPQGRHLRQSGLLPKEMVVEYDRIRQLRNHLVHGFEPASAVQLEEASQRLQEVTAEIRRRLENFKDGESGESQSTK</sequence>
<dbReference type="PANTHER" id="PTHR41773">
    <property type="entry name" value="GTP PYROPHOSPHATASE-RELATED"/>
    <property type="match status" value="1"/>
</dbReference>
<dbReference type="PANTHER" id="PTHR41773:SF1">
    <property type="entry name" value="RELA_SPOT DOMAIN-CONTAINING PROTEIN"/>
    <property type="match status" value="1"/>
</dbReference>
<evidence type="ECO:0000313" key="3">
    <source>
        <dbReference type="Proteomes" id="UP001219605"/>
    </source>
</evidence>
<evidence type="ECO:0000313" key="2">
    <source>
        <dbReference type="EMBL" id="WDZ84904.1"/>
    </source>
</evidence>
<dbReference type="Pfam" id="PF04607">
    <property type="entry name" value="RelA_SpoT"/>
    <property type="match status" value="1"/>
</dbReference>
<dbReference type="Proteomes" id="UP001219605">
    <property type="component" value="Chromosome"/>
</dbReference>
<evidence type="ECO:0000259" key="1">
    <source>
        <dbReference type="SMART" id="SM00954"/>
    </source>
</evidence>
<accession>A0ABY7ZPH7</accession>
<proteinExistence type="predicted"/>